<dbReference type="Gene3D" id="1.10.287.370">
    <property type="match status" value="1"/>
</dbReference>
<dbReference type="Pfam" id="PF01920">
    <property type="entry name" value="Prefoldin_2"/>
    <property type="match status" value="1"/>
</dbReference>
<evidence type="ECO:0000256" key="1">
    <source>
        <dbReference type="ARBA" id="ARBA00008045"/>
    </source>
</evidence>
<dbReference type="PANTHER" id="PTHR21431">
    <property type="entry name" value="PREFOLDIN SUBUNIT 6"/>
    <property type="match status" value="1"/>
</dbReference>
<keyword evidence="3" id="KW-0175">Coiled coil</keyword>
<feature type="coiled-coil region" evidence="3">
    <location>
        <begin position="76"/>
        <end position="124"/>
    </location>
</feature>
<name>A0AAW0GFZ1_9APHY</name>
<dbReference type="AlphaFoldDB" id="A0AAW0GFZ1"/>
<evidence type="ECO:0008006" key="6">
    <source>
        <dbReference type="Google" id="ProtNLM"/>
    </source>
</evidence>
<evidence type="ECO:0000313" key="5">
    <source>
        <dbReference type="Proteomes" id="UP001385951"/>
    </source>
</evidence>
<evidence type="ECO:0000313" key="4">
    <source>
        <dbReference type="EMBL" id="KAK7688411.1"/>
    </source>
</evidence>
<comment type="caution">
    <text evidence="4">The sequence shown here is derived from an EMBL/GenBank/DDBJ whole genome shotgun (WGS) entry which is preliminary data.</text>
</comment>
<dbReference type="GO" id="GO:0016272">
    <property type="term" value="C:prefoldin complex"/>
    <property type="evidence" value="ECO:0007669"/>
    <property type="project" value="InterPro"/>
</dbReference>
<keyword evidence="2" id="KW-0143">Chaperone</keyword>
<protein>
    <recommendedName>
        <fullName evidence="6">Prefoldin subunit 6</fullName>
    </recommendedName>
</protein>
<dbReference type="InterPro" id="IPR009053">
    <property type="entry name" value="Prefoldin"/>
</dbReference>
<dbReference type="FunFam" id="1.10.287.370:FF:000003">
    <property type="entry name" value="Prefoldin subunit 6"/>
    <property type="match status" value="1"/>
</dbReference>
<dbReference type="Proteomes" id="UP001385951">
    <property type="component" value="Unassembled WGS sequence"/>
</dbReference>
<dbReference type="CDD" id="cd23161">
    <property type="entry name" value="Prefoldin_6"/>
    <property type="match status" value="1"/>
</dbReference>
<dbReference type="GO" id="GO:0006457">
    <property type="term" value="P:protein folding"/>
    <property type="evidence" value="ECO:0007669"/>
    <property type="project" value="InterPro"/>
</dbReference>
<dbReference type="InterPro" id="IPR002777">
    <property type="entry name" value="PFD_beta-like"/>
</dbReference>
<evidence type="ECO:0000256" key="3">
    <source>
        <dbReference type="SAM" id="Coils"/>
    </source>
</evidence>
<sequence>MSSALLQLQDKLQLASSEYQKLQNDLTAIIDARQRLGAQQQENELVKKEFQQLTPNNTVYKLIGPVLVQQDQAEAKSNVDKRLEFIQSEVKRVEKQIEDGNAKLEKKKLEIVEIQTEIQQKSQANPAATAPAAISA</sequence>
<dbReference type="SUPFAM" id="SSF46579">
    <property type="entry name" value="Prefoldin"/>
    <property type="match status" value="1"/>
</dbReference>
<dbReference type="GO" id="GO:0051082">
    <property type="term" value="F:unfolded protein binding"/>
    <property type="evidence" value="ECO:0007669"/>
    <property type="project" value="InterPro"/>
</dbReference>
<proteinExistence type="inferred from homology"/>
<evidence type="ECO:0000256" key="2">
    <source>
        <dbReference type="ARBA" id="ARBA00023186"/>
    </source>
</evidence>
<dbReference type="GO" id="GO:0051087">
    <property type="term" value="F:protein-folding chaperone binding"/>
    <property type="evidence" value="ECO:0007669"/>
    <property type="project" value="TreeGrafter"/>
</dbReference>
<dbReference type="EMBL" id="JASBNA010000011">
    <property type="protein sequence ID" value="KAK7688411.1"/>
    <property type="molecule type" value="Genomic_DNA"/>
</dbReference>
<dbReference type="PANTHER" id="PTHR21431:SF0">
    <property type="entry name" value="PREFOLDIN SUBUNIT 6"/>
    <property type="match status" value="1"/>
</dbReference>
<organism evidence="4 5">
    <name type="scientific">Cerrena zonata</name>
    <dbReference type="NCBI Taxonomy" id="2478898"/>
    <lineage>
        <taxon>Eukaryota</taxon>
        <taxon>Fungi</taxon>
        <taxon>Dikarya</taxon>
        <taxon>Basidiomycota</taxon>
        <taxon>Agaricomycotina</taxon>
        <taxon>Agaricomycetes</taxon>
        <taxon>Polyporales</taxon>
        <taxon>Cerrenaceae</taxon>
        <taxon>Cerrena</taxon>
    </lineage>
</organism>
<dbReference type="GO" id="GO:0005737">
    <property type="term" value="C:cytoplasm"/>
    <property type="evidence" value="ECO:0007669"/>
    <property type="project" value="TreeGrafter"/>
</dbReference>
<comment type="similarity">
    <text evidence="1">Belongs to the prefoldin subunit beta family.</text>
</comment>
<gene>
    <name evidence="4" type="ORF">QCA50_008784</name>
</gene>
<reference evidence="4 5" key="1">
    <citation type="submission" date="2022-09" db="EMBL/GenBank/DDBJ databases">
        <authorList>
            <person name="Palmer J.M."/>
        </authorList>
    </citation>
    <scope>NUCLEOTIDE SEQUENCE [LARGE SCALE GENOMIC DNA]</scope>
    <source>
        <strain evidence="4 5">DSM 7382</strain>
    </source>
</reference>
<dbReference type="GO" id="GO:0051131">
    <property type="term" value="P:chaperone-mediated protein complex assembly"/>
    <property type="evidence" value="ECO:0007669"/>
    <property type="project" value="TreeGrafter"/>
</dbReference>
<accession>A0AAW0GFZ1</accession>
<keyword evidence="5" id="KW-1185">Reference proteome</keyword>
<feature type="coiled-coil region" evidence="3">
    <location>
        <begin position="5"/>
        <end position="49"/>
    </location>
</feature>